<proteinExistence type="predicted"/>
<reference evidence="1 2" key="1">
    <citation type="journal article" date="2007" name="Nature">
        <title>Evolution of genes and genomes on the Drosophila phylogeny.</title>
        <authorList>
            <consortium name="Drosophila 12 Genomes Consortium"/>
            <person name="Clark A.G."/>
            <person name="Eisen M.B."/>
            <person name="Smith D.R."/>
            <person name="Bergman C.M."/>
            <person name="Oliver B."/>
            <person name="Markow T.A."/>
            <person name="Kaufman T.C."/>
            <person name="Kellis M."/>
            <person name="Gelbart W."/>
            <person name="Iyer V.N."/>
            <person name="Pollard D.A."/>
            <person name="Sackton T.B."/>
            <person name="Larracuente A.M."/>
            <person name="Singh N.D."/>
            <person name="Abad J.P."/>
            <person name="Abt D.N."/>
            <person name="Adryan B."/>
            <person name="Aguade M."/>
            <person name="Akashi H."/>
            <person name="Anderson W.W."/>
            <person name="Aquadro C.F."/>
            <person name="Ardell D.H."/>
            <person name="Arguello R."/>
            <person name="Artieri C.G."/>
            <person name="Barbash D.A."/>
            <person name="Barker D."/>
            <person name="Barsanti P."/>
            <person name="Batterham P."/>
            <person name="Batzoglou S."/>
            <person name="Begun D."/>
            <person name="Bhutkar A."/>
            <person name="Blanco E."/>
            <person name="Bosak S.A."/>
            <person name="Bradley R.K."/>
            <person name="Brand A.D."/>
            <person name="Brent M.R."/>
            <person name="Brooks A.N."/>
            <person name="Brown R.H."/>
            <person name="Butlin R.K."/>
            <person name="Caggese C."/>
            <person name="Calvi B.R."/>
            <person name="Bernardo de Carvalho A."/>
            <person name="Caspi A."/>
            <person name="Castrezana S."/>
            <person name="Celniker S.E."/>
            <person name="Chang J.L."/>
            <person name="Chapple C."/>
            <person name="Chatterji S."/>
            <person name="Chinwalla A."/>
            <person name="Civetta A."/>
            <person name="Clifton S.W."/>
            <person name="Comeron J.M."/>
            <person name="Costello J.C."/>
            <person name="Coyne J.A."/>
            <person name="Daub J."/>
            <person name="David R.G."/>
            <person name="Delcher A.L."/>
            <person name="Delehaunty K."/>
            <person name="Do C.B."/>
            <person name="Ebling H."/>
            <person name="Edwards K."/>
            <person name="Eickbush T."/>
            <person name="Evans J.D."/>
            <person name="Filipski A."/>
            <person name="Findeiss S."/>
            <person name="Freyhult E."/>
            <person name="Fulton L."/>
            <person name="Fulton R."/>
            <person name="Garcia A.C."/>
            <person name="Gardiner A."/>
            <person name="Garfield D.A."/>
            <person name="Garvin B.E."/>
            <person name="Gibson G."/>
            <person name="Gilbert D."/>
            <person name="Gnerre S."/>
            <person name="Godfrey J."/>
            <person name="Good R."/>
            <person name="Gotea V."/>
            <person name="Gravely B."/>
            <person name="Greenberg A.J."/>
            <person name="Griffiths-Jones S."/>
            <person name="Gross S."/>
            <person name="Guigo R."/>
            <person name="Gustafson E.A."/>
            <person name="Haerty W."/>
            <person name="Hahn M.W."/>
            <person name="Halligan D.L."/>
            <person name="Halpern A.L."/>
            <person name="Halter G.M."/>
            <person name="Han M.V."/>
            <person name="Heger A."/>
            <person name="Hillier L."/>
            <person name="Hinrichs A.S."/>
            <person name="Holmes I."/>
            <person name="Hoskins R.A."/>
            <person name="Hubisz M.J."/>
            <person name="Hultmark D."/>
            <person name="Huntley M.A."/>
            <person name="Jaffe D.B."/>
            <person name="Jagadeeshan S."/>
            <person name="Jeck W.R."/>
            <person name="Johnson J."/>
            <person name="Jones C.D."/>
            <person name="Jordan W.C."/>
            <person name="Karpen G.H."/>
            <person name="Kataoka E."/>
            <person name="Keightley P.D."/>
            <person name="Kheradpour P."/>
            <person name="Kirkness E.F."/>
            <person name="Koerich L.B."/>
            <person name="Kristiansen K."/>
            <person name="Kudrna D."/>
            <person name="Kulathinal R.J."/>
            <person name="Kumar S."/>
            <person name="Kwok R."/>
            <person name="Lander E."/>
            <person name="Langley C.H."/>
            <person name="Lapoint R."/>
            <person name="Lazzaro B.P."/>
            <person name="Lee S.J."/>
            <person name="Levesque L."/>
            <person name="Li R."/>
            <person name="Lin C.F."/>
            <person name="Lin M.F."/>
            <person name="Lindblad-Toh K."/>
            <person name="Llopart A."/>
            <person name="Long M."/>
            <person name="Low L."/>
            <person name="Lozovsky E."/>
            <person name="Lu J."/>
            <person name="Luo M."/>
            <person name="Machado C.A."/>
            <person name="Makalowski W."/>
            <person name="Marzo M."/>
            <person name="Matsuda M."/>
            <person name="Matzkin L."/>
            <person name="McAllister B."/>
            <person name="McBride C.S."/>
            <person name="McKernan B."/>
            <person name="McKernan K."/>
            <person name="Mendez-Lago M."/>
            <person name="Minx P."/>
            <person name="Mollenhauer M.U."/>
            <person name="Montooth K."/>
            <person name="Mount S.M."/>
            <person name="Mu X."/>
            <person name="Myers E."/>
            <person name="Negre B."/>
            <person name="Newfeld S."/>
            <person name="Nielsen R."/>
            <person name="Noor M.A."/>
            <person name="O'Grady P."/>
            <person name="Pachter L."/>
            <person name="Papaceit M."/>
            <person name="Parisi M.J."/>
            <person name="Parisi M."/>
            <person name="Parts L."/>
            <person name="Pedersen J.S."/>
            <person name="Pesole G."/>
            <person name="Phillippy A.M."/>
            <person name="Ponting C.P."/>
            <person name="Pop M."/>
            <person name="Porcelli D."/>
            <person name="Powell J.R."/>
            <person name="Prohaska S."/>
            <person name="Pruitt K."/>
            <person name="Puig M."/>
            <person name="Quesneville H."/>
            <person name="Ram K.R."/>
            <person name="Rand D."/>
            <person name="Rasmussen M.D."/>
            <person name="Reed L.K."/>
            <person name="Reenan R."/>
            <person name="Reily A."/>
            <person name="Remington K.A."/>
            <person name="Rieger T.T."/>
            <person name="Ritchie M.G."/>
            <person name="Robin C."/>
            <person name="Rogers Y.H."/>
            <person name="Rohde C."/>
            <person name="Rozas J."/>
            <person name="Rubenfield M.J."/>
            <person name="Ruiz A."/>
            <person name="Russo S."/>
            <person name="Salzberg S.L."/>
            <person name="Sanchez-Gracia A."/>
            <person name="Saranga D.J."/>
            <person name="Sato H."/>
            <person name="Schaeffer S.W."/>
            <person name="Schatz M.C."/>
            <person name="Schlenke T."/>
            <person name="Schwartz R."/>
            <person name="Segarra C."/>
            <person name="Singh R.S."/>
            <person name="Sirot L."/>
            <person name="Sirota M."/>
            <person name="Sisneros N.B."/>
            <person name="Smith C.D."/>
            <person name="Smith T.F."/>
            <person name="Spieth J."/>
            <person name="Stage D.E."/>
            <person name="Stark A."/>
            <person name="Stephan W."/>
            <person name="Strausberg R.L."/>
            <person name="Strempel S."/>
            <person name="Sturgill D."/>
            <person name="Sutton G."/>
            <person name="Sutton G.G."/>
            <person name="Tao W."/>
            <person name="Teichmann S."/>
            <person name="Tobari Y.N."/>
            <person name="Tomimura Y."/>
            <person name="Tsolas J.M."/>
            <person name="Valente V.L."/>
            <person name="Venter E."/>
            <person name="Venter J.C."/>
            <person name="Vicario S."/>
            <person name="Vieira F.G."/>
            <person name="Vilella A.J."/>
            <person name="Villasante A."/>
            <person name="Walenz B."/>
            <person name="Wang J."/>
            <person name="Wasserman M."/>
            <person name="Watts T."/>
            <person name="Wilson D."/>
            <person name="Wilson R.K."/>
            <person name="Wing R.A."/>
            <person name="Wolfner M.F."/>
            <person name="Wong A."/>
            <person name="Wong G.K."/>
            <person name="Wu C.I."/>
            <person name="Wu G."/>
            <person name="Yamamoto D."/>
            <person name="Yang H.P."/>
            <person name="Yang S.P."/>
            <person name="Yorke J.A."/>
            <person name="Yoshida K."/>
            <person name="Zdobnov E."/>
            <person name="Zhang P."/>
            <person name="Zhang Y."/>
            <person name="Zimin A.V."/>
            <person name="Baldwin J."/>
            <person name="Abdouelleil A."/>
            <person name="Abdulkadir J."/>
            <person name="Abebe A."/>
            <person name="Abera B."/>
            <person name="Abreu J."/>
            <person name="Acer S.C."/>
            <person name="Aftuck L."/>
            <person name="Alexander A."/>
            <person name="An P."/>
            <person name="Anderson E."/>
            <person name="Anderson S."/>
            <person name="Arachi H."/>
            <person name="Azer M."/>
            <person name="Bachantsang P."/>
            <person name="Barry A."/>
            <person name="Bayul T."/>
            <person name="Berlin A."/>
            <person name="Bessette D."/>
            <person name="Bloom T."/>
            <person name="Blye J."/>
            <person name="Boguslavskiy L."/>
            <person name="Bonnet C."/>
            <person name="Boukhgalter B."/>
            <person name="Bourzgui I."/>
            <person name="Brown A."/>
            <person name="Cahill P."/>
            <person name="Channer S."/>
            <person name="Cheshatsang Y."/>
            <person name="Chuda L."/>
            <person name="Citroen M."/>
            <person name="Collymore A."/>
            <person name="Cooke P."/>
            <person name="Costello M."/>
            <person name="D'Aco K."/>
            <person name="Daza R."/>
            <person name="De Haan G."/>
            <person name="DeGray S."/>
            <person name="DeMaso C."/>
            <person name="Dhargay N."/>
            <person name="Dooley K."/>
            <person name="Dooley E."/>
            <person name="Doricent M."/>
            <person name="Dorje P."/>
            <person name="Dorjee K."/>
            <person name="Dupes A."/>
            <person name="Elong R."/>
            <person name="Falk J."/>
            <person name="Farina A."/>
            <person name="Faro S."/>
            <person name="Ferguson D."/>
            <person name="Fisher S."/>
            <person name="Foley C.D."/>
            <person name="Franke A."/>
            <person name="Friedrich D."/>
            <person name="Gadbois L."/>
            <person name="Gearin G."/>
            <person name="Gearin C.R."/>
            <person name="Giannoukos G."/>
            <person name="Goode T."/>
            <person name="Graham J."/>
            <person name="Grandbois E."/>
            <person name="Grewal S."/>
            <person name="Gyaltsen K."/>
            <person name="Hafez N."/>
            <person name="Hagos B."/>
            <person name="Hall J."/>
            <person name="Henson C."/>
            <person name="Hollinger A."/>
            <person name="Honan T."/>
            <person name="Huard M.D."/>
            <person name="Hughes L."/>
            <person name="Hurhula B."/>
            <person name="Husby M.E."/>
            <person name="Kamat A."/>
            <person name="Kanga B."/>
            <person name="Kashin S."/>
            <person name="Khazanovich D."/>
            <person name="Kisner P."/>
            <person name="Lance K."/>
            <person name="Lara M."/>
            <person name="Lee W."/>
            <person name="Lennon N."/>
            <person name="Letendre F."/>
            <person name="LeVine R."/>
            <person name="Lipovsky A."/>
            <person name="Liu X."/>
            <person name="Liu J."/>
            <person name="Liu S."/>
            <person name="Lokyitsang T."/>
            <person name="Lokyitsang Y."/>
            <person name="Lubonja R."/>
            <person name="Lui A."/>
            <person name="MacDonald P."/>
            <person name="Magnisalis V."/>
            <person name="Maru K."/>
            <person name="Matthews C."/>
            <person name="McCusker W."/>
            <person name="McDonough S."/>
            <person name="Mehta T."/>
            <person name="Meldrim J."/>
            <person name="Meneus L."/>
            <person name="Mihai O."/>
            <person name="Mihalev A."/>
            <person name="Mihova T."/>
            <person name="Mittelman R."/>
            <person name="Mlenga V."/>
            <person name="Montmayeur A."/>
            <person name="Mulrain L."/>
            <person name="Navidi A."/>
            <person name="Naylor J."/>
            <person name="Negash T."/>
            <person name="Nguyen T."/>
            <person name="Nguyen N."/>
            <person name="Nicol R."/>
            <person name="Norbu C."/>
            <person name="Norbu N."/>
            <person name="Novod N."/>
            <person name="O'Neill B."/>
            <person name="Osman S."/>
            <person name="Markiewicz E."/>
            <person name="Oyono O.L."/>
            <person name="Patti C."/>
            <person name="Phunkhang P."/>
            <person name="Pierre F."/>
            <person name="Priest M."/>
            <person name="Raghuraman S."/>
            <person name="Rege F."/>
            <person name="Reyes R."/>
            <person name="Rise C."/>
            <person name="Rogov P."/>
            <person name="Ross K."/>
            <person name="Ryan E."/>
            <person name="Settipalli S."/>
            <person name="Shea T."/>
            <person name="Sherpa N."/>
            <person name="Shi L."/>
            <person name="Shih D."/>
            <person name="Sparrow T."/>
            <person name="Spaulding J."/>
            <person name="Stalker J."/>
            <person name="Stange-Thomann N."/>
            <person name="Stavropoulos S."/>
            <person name="Stone C."/>
            <person name="Strader C."/>
            <person name="Tesfaye S."/>
            <person name="Thomson T."/>
            <person name="Thoulutsang Y."/>
            <person name="Thoulutsang D."/>
            <person name="Topham K."/>
            <person name="Topping I."/>
            <person name="Tsamla T."/>
            <person name="Vassiliev H."/>
            <person name="Vo A."/>
            <person name="Wangchuk T."/>
            <person name="Wangdi T."/>
            <person name="Weiand M."/>
            <person name="Wilkinson J."/>
            <person name="Wilson A."/>
            <person name="Yadav S."/>
            <person name="Young G."/>
            <person name="Yu Q."/>
            <person name="Zembek L."/>
            <person name="Zhong D."/>
            <person name="Zimmer A."/>
            <person name="Zwirko Z."/>
            <person name="Jaffe D.B."/>
            <person name="Alvarez P."/>
            <person name="Brockman W."/>
            <person name="Butler J."/>
            <person name="Chin C."/>
            <person name="Gnerre S."/>
            <person name="Grabherr M."/>
            <person name="Kleber M."/>
            <person name="Mauceli E."/>
            <person name="MacCallum I."/>
        </authorList>
    </citation>
    <scope>NUCLEOTIDE SEQUENCE [LARGE SCALE GENOMIC DNA]</scope>
    <source>
        <strain evidence="2">Tucson 15081-1352.22</strain>
    </source>
</reference>
<sequence>MCSCCCYCCCSASSVAKSSRHQCQELPLKELTITVQPHNSSSNNLSSNLSLVERPNIIGSWSCDEEFEYYNVDDFESRTPTMWRAWWLQGASESSPTSIRT</sequence>
<evidence type="ECO:0000313" key="2">
    <source>
        <dbReference type="Proteomes" id="UP000009192"/>
    </source>
</evidence>
<organism evidence="1 2">
    <name type="scientific">Drosophila mojavensis</name>
    <name type="common">Fruit fly</name>
    <dbReference type="NCBI Taxonomy" id="7230"/>
    <lineage>
        <taxon>Eukaryota</taxon>
        <taxon>Metazoa</taxon>
        <taxon>Ecdysozoa</taxon>
        <taxon>Arthropoda</taxon>
        <taxon>Hexapoda</taxon>
        <taxon>Insecta</taxon>
        <taxon>Pterygota</taxon>
        <taxon>Neoptera</taxon>
        <taxon>Endopterygota</taxon>
        <taxon>Diptera</taxon>
        <taxon>Brachycera</taxon>
        <taxon>Muscomorpha</taxon>
        <taxon>Ephydroidea</taxon>
        <taxon>Drosophilidae</taxon>
        <taxon>Drosophila</taxon>
    </lineage>
</organism>
<evidence type="ECO:0000313" key="1">
    <source>
        <dbReference type="EMBL" id="KRF93967.1"/>
    </source>
</evidence>
<protein>
    <submittedName>
        <fullName evidence="1">Uncharacterized protein</fullName>
    </submittedName>
</protein>
<gene>
    <name evidence="1" type="primary">Dmoj\GI15602</name>
    <name evidence="1" type="ORF">Dmoj_GI15602</name>
</gene>
<dbReference type="Proteomes" id="UP000009192">
    <property type="component" value="Unassembled WGS sequence"/>
</dbReference>
<dbReference type="InParanoid" id="A0A0Q9WMS1"/>
<dbReference type="KEGG" id="dmo:Dmoj_GI15602"/>
<dbReference type="EMBL" id="CH933810">
    <property type="protein sequence ID" value="KRF93967.1"/>
    <property type="molecule type" value="Genomic_DNA"/>
</dbReference>
<accession>A0A0Q9WMS1</accession>
<dbReference type="OrthoDB" id="7862411at2759"/>
<dbReference type="AlphaFoldDB" id="A0A0Q9WMS1"/>
<keyword evidence="2" id="KW-1185">Reference proteome</keyword>
<name>A0A0Q9WMS1_DROMO</name>